<dbReference type="OMA" id="ADREAHT"/>
<name>A0A261BC79_CAERE</name>
<proteinExistence type="predicted"/>
<dbReference type="EMBL" id="NMWX01000001">
    <property type="protein sequence ID" value="OZG07931.1"/>
    <property type="molecule type" value="Genomic_DNA"/>
</dbReference>
<protein>
    <submittedName>
        <fullName evidence="1">Uncharacterized protein</fullName>
    </submittedName>
</protein>
<dbReference type="Proteomes" id="UP000216624">
    <property type="component" value="Unassembled WGS sequence"/>
</dbReference>
<dbReference type="CTD" id="9822081"/>
<sequence length="110" mass="11941">MKTLFCLLALVAVVASFAVLPKVPTEQDGALNCLMCEVGVRVAENPADREAHTVEDKFDAECKKDLGAIPFAEKECEKYGNSKLDPIINELEGGTAPEDVCRKLKECPSN</sequence>
<dbReference type="InterPro" id="IPR011001">
    <property type="entry name" value="Saposin-like"/>
</dbReference>
<accession>A0A261BC79</accession>
<reference evidence="1" key="1">
    <citation type="submission" date="2017-08" db="EMBL/GenBank/DDBJ databases">
        <authorList>
            <person name="de Groot N.N."/>
        </authorList>
    </citation>
    <scope>NUCLEOTIDE SEQUENCE [LARGE SCALE GENOMIC DNA]</scope>
    <source>
        <strain evidence="1">PX439</strain>
    </source>
</reference>
<dbReference type="HOGENOM" id="CLU_178744_0_0_1"/>
<evidence type="ECO:0000313" key="2">
    <source>
        <dbReference type="Proteomes" id="UP000216624"/>
    </source>
</evidence>
<dbReference type="eggNOG" id="ENOG502TI7I">
    <property type="taxonomic scope" value="Eukaryota"/>
</dbReference>
<gene>
    <name evidence="1" type="ORF">FL82_01407</name>
</gene>
<evidence type="ECO:0000313" key="1">
    <source>
        <dbReference type="EMBL" id="OZG07931.1"/>
    </source>
</evidence>
<dbReference type="PROSITE" id="PS50015">
    <property type="entry name" value="SAP_B"/>
    <property type="match status" value="1"/>
</dbReference>
<dbReference type="SUPFAM" id="SSF47862">
    <property type="entry name" value="Saposin"/>
    <property type="match status" value="1"/>
</dbReference>
<dbReference type="SMART" id="SM00741">
    <property type="entry name" value="SapB"/>
    <property type="match status" value="1"/>
</dbReference>
<feature type="non-terminal residue" evidence="1">
    <location>
        <position position="1"/>
    </location>
</feature>
<dbReference type="InterPro" id="IPR008139">
    <property type="entry name" value="SaposinB_dom"/>
</dbReference>
<dbReference type="Gene3D" id="1.10.225.10">
    <property type="entry name" value="Saposin-like"/>
    <property type="match status" value="1"/>
</dbReference>
<dbReference type="KEGG" id="crq:GCK72_024830"/>
<keyword evidence="2" id="KW-1185">Reference proteome</keyword>
<dbReference type="OrthoDB" id="69496at2759"/>
<organism evidence="1 2">
    <name type="scientific">Caenorhabditis remanei</name>
    <name type="common">Caenorhabditis vulgaris</name>
    <dbReference type="NCBI Taxonomy" id="31234"/>
    <lineage>
        <taxon>Eukaryota</taxon>
        <taxon>Metazoa</taxon>
        <taxon>Ecdysozoa</taxon>
        <taxon>Nematoda</taxon>
        <taxon>Chromadorea</taxon>
        <taxon>Rhabditida</taxon>
        <taxon>Rhabditina</taxon>
        <taxon>Rhabditomorpha</taxon>
        <taxon>Rhabditoidea</taxon>
        <taxon>Rhabditidae</taxon>
        <taxon>Peloderinae</taxon>
        <taxon>Caenorhabditis</taxon>
    </lineage>
</organism>
<dbReference type="STRING" id="31234.E3LCK7"/>
<comment type="caution">
    <text evidence="1">The sequence shown here is derived from an EMBL/GenBank/DDBJ whole genome shotgun (WGS) entry which is preliminary data.</text>
</comment>